<protein>
    <recommendedName>
        <fullName evidence="3">Alpha/beta hydrolase fold-3 domain-containing protein</fullName>
    </recommendedName>
</protein>
<dbReference type="EMBL" id="JADBGQ010000008">
    <property type="protein sequence ID" value="KAG5383013.1"/>
    <property type="molecule type" value="Genomic_DNA"/>
</dbReference>
<organism evidence="1 2">
    <name type="scientific">Brassica rapa subsp. trilocularis</name>
    <dbReference type="NCBI Taxonomy" id="1813537"/>
    <lineage>
        <taxon>Eukaryota</taxon>
        <taxon>Viridiplantae</taxon>
        <taxon>Streptophyta</taxon>
        <taxon>Embryophyta</taxon>
        <taxon>Tracheophyta</taxon>
        <taxon>Spermatophyta</taxon>
        <taxon>Magnoliopsida</taxon>
        <taxon>eudicotyledons</taxon>
        <taxon>Gunneridae</taxon>
        <taxon>Pentapetalae</taxon>
        <taxon>rosids</taxon>
        <taxon>malvids</taxon>
        <taxon>Brassicales</taxon>
        <taxon>Brassicaceae</taxon>
        <taxon>Brassiceae</taxon>
        <taxon>Brassica</taxon>
    </lineage>
</organism>
<evidence type="ECO:0000313" key="1">
    <source>
        <dbReference type="EMBL" id="KAG5383013.1"/>
    </source>
</evidence>
<name>A0ABQ7L8V6_BRACM</name>
<accession>A0ABQ7L8V6</accession>
<proteinExistence type="predicted"/>
<keyword evidence="2" id="KW-1185">Reference proteome</keyword>
<reference evidence="1 2" key="1">
    <citation type="submission" date="2021-03" db="EMBL/GenBank/DDBJ databases">
        <authorList>
            <person name="King G.J."/>
            <person name="Bancroft I."/>
            <person name="Baten A."/>
            <person name="Bloomfield J."/>
            <person name="Borpatragohain P."/>
            <person name="He Z."/>
            <person name="Irish N."/>
            <person name="Irwin J."/>
            <person name="Liu K."/>
            <person name="Mauleon R.P."/>
            <person name="Moore J."/>
            <person name="Morris R."/>
            <person name="Ostergaard L."/>
            <person name="Wang B."/>
            <person name="Wells R."/>
        </authorList>
    </citation>
    <scope>NUCLEOTIDE SEQUENCE [LARGE SCALE GENOMIC DNA]</scope>
    <source>
        <strain evidence="1">R-o-18</strain>
        <tissue evidence="1">Leaf</tissue>
    </source>
</reference>
<evidence type="ECO:0008006" key="3">
    <source>
        <dbReference type="Google" id="ProtNLM"/>
    </source>
</evidence>
<dbReference type="Proteomes" id="UP000823674">
    <property type="component" value="Chromosome A09"/>
</dbReference>
<evidence type="ECO:0000313" key="2">
    <source>
        <dbReference type="Proteomes" id="UP000823674"/>
    </source>
</evidence>
<comment type="caution">
    <text evidence="1">The sequence shown here is derived from an EMBL/GenBank/DDBJ whole genome shotgun (WGS) entry which is preliminary data.</text>
</comment>
<gene>
    <name evidence="1" type="primary">A09g503220.1_BraROA</name>
    <name evidence="1" type="ORF">IGI04_034483</name>
</gene>
<sequence>MADHCMVIAGDWKTSDDSSWTFTIDKHMSRIVPLSPTMTLLELQSNVLKEFYPNTELPPSASLSYWPPNTKELATGISTPPVMLTHDGFVLYFYRHFEAHMGMNLFDYRIPKSGHIFKFSQPKRWALWPFRSQPKR</sequence>